<dbReference type="Proteomes" id="UP001196413">
    <property type="component" value="Unassembled WGS sequence"/>
</dbReference>
<dbReference type="PROSITE" id="PS50294">
    <property type="entry name" value="WD_REPEATS_REGION"/>
    <property type="match status" value="1"/>
</dbReference>
<keyword evidence="6" id="KW-0963">Cytoplasm</keyword>
<organism evidence="13 14">
    <name type="scientific">Parelaphostrongylus tenuis</name>
    <name type="common">Meningeal worm</name>
    <dbReference type="NCBI Taxonomy" id="148309"/>
    <lineage>
        <taxon>Eukaryota</taxon>
        <taxon>Metazoa</taxon>
        <taxon>Ecdysozoa</taxon>
        <taxon>Nematoda</taxon>
        <taxon>Chromadorea</taxon>
        <taxon>Rhabditida</taxon>
        <taxon>Rhabditina</taxon>
        <taxon>Rhabditomorpha</taxon>
        <taxon>Strongyloidea</taxon>
        <taxon>Metastrongylidae</taxon>
        <taxon>Parelaphostrongylus</taxon>
    </lineage>
</organism>
<dbReference type="GO" id="GO:0005634">
    <property type="term" value="C:nucleus"/>
    <property type="evidence" value="ECO:0007669"/>
    <property type="project" value="UniProtKB-SubCell"/>
</dbReference>
<evidence type="ECO:0000256" key="2">
    <source>
        <dbReference type="ARBA" id="ARBA00004496"/>
    </source>
</evidence>
<evidence type="ECO:0000256" key="9">
    <source>
        <dbReference type="ARBA" id="ARBA00022737"/>
    </source>
</evidence>
<name>A0AAD5LVI7_PARTN</name>
<evidence type="ECO:0000256" key="10">
    <source>
        <dbReference type="ARBA" id="ARBA00023242"/>
    </source>
</evidence>
<dbReference type="InterPro" id="IPR015943">
    <property type="entry name" value="WD40/YVTN_repeat-like_dom_sf"/>
</dbReference>
<dbReference type="InterPro" id="IPR001680">
    <property type="entry name" value="WD40_rpt"/>
</dbReference>
<evidence type="ECO:0000256" key="7">
    <source>
        <dbReference type="ARBA" id="ARBA00022574"/>
    </source>
</evidence>
<gene>
    <name evidence="13" type="ORF">KIN20_000471</name>
</gene>
<evidence type="ECO:0000256" key="6">
    <source>
        <dbReference type="ARBA" id="ARBA00022490"/>
    </source>
</evidence>
<feature type="domain" description="C2H2-type" evidence="12">
    <location>
        <begin position="198"/>
        <end position="220"/>
    </location>
</feature>
<dbReference type="PANTHER" id="PTHR44111">
    <property type="entry name" value="ELONGATOR COMPLEX PROTEIN 2"/>
    <property type="match status" value="1"/>
</dbReference>
<evidence type="ECO:0000259" key="12">
    <source>
        <dbReference type="PROSITE" id="PS00028"/>
    </source>
</evidence>
<feature type="non-terminal residue" evidence="13">
    <location>
        <position position="1"/>
    </location>
</feature>
<evidence type="ECO:0000256" key="8">
    <source>
        <dbReference type="ARBA" id="ARBA00022694"/>
    </source>
</evidence>
<dbReference type="SUPFAM" id="SSF50978">
    <property type="entry name" value="WD40 repeat-like"/>
    <property type="match status" value="1"/>
</dbReference>
<comment type="similarity">
    <text evidence="4">Belongs to the WD repeat ELP2 family.</text>
</comment>
<dbReference type="PANTHER" id="PTHR44111:SF1">
    <property type="entry name" value="ELONGATOR COMPLEX PROTEIN 2"/>
    <property type="match status" value="1"/>
</dbReference>
<comment type="caution">
    <text evidence="13">The sequence shown here is derived from an EMBL/GenBank/DDBJ whole genome shotgun (WGS) entry which is preliminary data.</text>
</comment>
<keyword evidence="9" id="KW-0677">Repeat</keyword>
<dbReference type="GO" id="GO:0005737">
    <property type="term" value="C:cytoplasm"/>
    <property type="evidence" value="ECO:0007669"/>
    <property type="project" value="UniProtKB-SubCell"/>
</dbReference>
<dbReference type="InterPro" id="IPR036322">
    <property type="entry name" value="WD40_repeat_dom_sf"/>
</dbReference>
<dbReference type="InterPro" id="IPR037289">
    <property type="entry name" value="Elp2"/>
</dbReference>
<comment type="pathway">
    <text evidence="3">tRNA modification; 5-methoxycarbonylmethyl-2-thiouridine-tRNA biosynthesis.</text>
</comment>
<dbReference type="Gene3D" id="2.130.10.10">
    <property type="entry name" value="YVTN repeat-like/Quinoprotein amine dehydrogenase"/>
    <property type="match status" value="1"/>
</dbReference>
<keyword evidence="10" id="KW-0539">Nucleus</keyword>
<keyword evidence="8" id="KW-0819">tRNA processing</keyword>
<sequence>MDGISVEEVFVTAGINVRSHCLAACQASDHFVFASDGQAVVQTFPSNTCGRIVSVSDRFHSGPITILKRVTNVVNNSEDDVFLSAGVDGRVVLYSVAAVNPIIRHLTTLDGVKGSIGALCGTFAADRLVLMASWVSGTDGGVRIWWLNQDSQEYSMRTLFDVNDIGTAFVIASDMQTMSNGRVLLAVGTTRRMIELYCETSCEKAMKRVLSVAGHEDWIHSIAFNQSFPVLMASAGQDGFVKLWRIEEEEVKGGGDGEIWCNKKSLPNRKPEK</sequence>
<dbReference type="InterPro" id="IPR013087">
    <property type="entry name" value="Znf_C2H2_type"/>
</dbReference>
<accession>A0AAD5LVI7</accession>
<dbReference type="PROSITE" id="PS50082">
    <property type="entry name" value="WD_REPEATS_2"/>
    <property type="match status" value="1"/>
</dbReference>
<dbReference type="EMBL" id="JAHQIW010000077">
    <property type="protein sequence ID" value="KAJ1345848.1"/>
    <property type="molecule type" value="Genomic_DNA"/>
</dbReference>
<evidence type="ECO:0000256" key="4">
    <source>
        <dbReference type="ARBA" id="ARBA00005881"/>
    </source>
</evidence>
<evidence type="ECO:0000256" key="1">
    <source>
        <dbReference type="ARBA" id="ARBA00004123"/>
    </source>
</evidence>
<keyword evidence="14" id="KW-1185">Reference proteome</keyword>
<keyword evidence="7 11" id="KW-0853">WD repeat</keyword>
<evidence type="ECO:0000256" key="5">
    <source>
        <dbReference type="ARBA" id="ARBA00020267"/>
    </source>
</evidence>
<evidence type="ECO:0000256" key="3">
    <source>
        <dbReference type="ARBA" id="ARBA00005043"/>
    </source>
</evidence>
<dbReference type="AlphaFoldDB" id="A0AAD5LVI7"/>
<dbReference type="SMART" id="SM00320">
    <property type="entry name" value="WD40"/>
    <property type="match status" value="2"/>
</dbReference>
<feature type="repeat" description="WD" evidence="11">
    <location>
        <begin position="212"/>
        <end position="250"/>
    </location>
</feature>
<protein>
    <recommendedName>
        <fullName evidence="5">Elongator complex protein 2</fullName>
    </recommendedName>
</protein>
<dbReference type="Pfam" id="PF00400">
    <property type="entry name" value="WD40"/>
    <property type="match status" value="1"/>
</dbReference>
<dbReference type="GO" id="GO:0033588">
    <property type="term" value="C:elongator holoenzyme complex"/>
    <property type="evidence" value="ECO:0007669"/>
    <property type="project" value="InterPro"/>
</dbReference>
<evidence type="ECO:0000313" key="13">
    <source>
        <dbReference type="EMBL" id="KAJ1345848.1"/>
    </source>
</evidence>
<evidence type="ECO:0000256" key="11">
    <source>
        <dbReference type="PROSITE-ProRule" id="PRU00221"/>
    </source>
</evidence>
<reference evidence="13" key="1">
    <citation type="submission" date="2021-06" db="EMBL/GenBank/DDBJ databases">
        <title>Parelaphostrongylus tenuis whole genome reference sequence.</title>
        <authorList>
            <person name="Garwood T.J."/>
            <person name="Larsen P.A."/>
            <person name="Fountain-Jones N.M."/>
            <person name="Garbe J.R."/>
            <person name="Macchietto M.G."/>
            <person name="Kania S.A."/>
            <person name="Gerhold R.W."/>
            <person name="Richards J.E."/>
            <person name="Wolf T.M."/>
        </authorList>
    </citation>
    <scope>NUCLEOTIDE SEQUENCE</scope>
    <source>
        <strain evidence="13">MNPRO001-30</strain>
        <tissue evidence="13">Meninges</tissue>
    </source>
</reference>
<comment type="subcellular location">
    <subcellularLocation>
        <location evidence="2">Cytoplasm</location>
    </subcellularLocation>
    <subcellularLocation>
        <location evidence="1">Nucleus</location>
    </subcellularLocation>
</comment>
<evidence type="ECO:0000313" key="14">
    <source>
        <dbReference type="Proteomes" id="UP001196413"/>
    </source>
</evidence>
<dbReference type="PROSITE" id="PS00028">
    <property type="entry name" value="ZINC_FINGER_C2H2_1"/>
    <property type="match status" value="1"/>
</dbReference>
<proteinExistence type="inferred from homology"/>
<dbReference type="GO" id="GO:0002098">
    <property type="term" value="P:tRNA wobble uridine modification"/>
    <property type="evidence" value="ECO:0007669"/>
    <property type="project" value="InterPro"/>
</dbReference>